<dbReference type="SUPFAM" id="SSF52540">
    <property type="entry name" value="P-loop containing nucleoside triphosphate hydrolases"/>
    <property type="match status" value="1"/>
</dbReference>
<keyword evidence="4" id="KW-1278">Translocase</keyword>
<dbReference type="SMART" id="SM00382">
    <property type="entry name" value="AAA"/>
    <property type="match status" value="1"/>
</dbReference>
<accession>A0A831WUR8</accession>
<comment type="function">
    <text evidence="5">Part of the ABC transporter complex HmuTUV involved in hemin import. Responsible for energy coupling to the transport system.</text>
</comment>
<dbReference type="Proteomes" id="UP000886335">
    <property type="component" value="Unassembled WGS sequence"/>
</dbReference>
<evidence type="ECO:0000256" key="5">
    <source>
        <dbReference type="ARBA" id="ARBA00037066"/>
    </source>
</evidence>
<dbReference type="Pfam" id="PF00005">
    <property type="entry name" value="ABC_tran"/>
    <property type="match status" value="1"/>
</dbReference>
<keyword evidence="1" id="KW-0813">Transport</keyword>
<protein>
    <submittedName>
        <fullName evidence="7">ABC transporter ATP-binding protein</fullName>
    </submittedName>
</protein>
<organism evidence="7">
    <name type="scientific">Prosthecochloris aestuarii</name>
    <dbReference type="NCBI Taxonomy" id="1102"/>
    <lineage>
        <taxon>Bacteria</taxon>
        <taxon>Pseudomonadati</taxon>
        <taxon>Chlorobiota</taxon>
        <taxon>Chlorobiia</taxon>
        <taxon>Chlorobiales</taxon>
        <taxon>Chlorobiaceae</taxon>
        <taxon>Prosthecochloris</taxon>
    </lineage>
</organism>
<dbReference type="PROSITE" id="PS50893">
    <property type="entry name" value="ABC_TRANSPORTER_2"/>
    <property type="match status" value="1"/>
</dbReference>
<dbReference type="PANTHER" id="PTHR42794">
    <property type="entry name" value="HEMIN IMPORT ATP-BINDING PROTEIN HMUV"/>
    <property type="match status" value="1"/>
</dbReference>
<evidence type="ECO:0000256" key="1">
    <source>
        <dbReference type="ARBA" id="ARBA00022448"/>
    </source>
</evidence>
<name>A0A831WUR8_PROAE</name>
<dbReference type="PANTHER" id="PTHR42794:SF1">
    <property type="entry name" value="HEMIN IMPORT ATP-BINDING PROTEIN HMUV"/>
    <property type="match status" value="1"/>
</dbReference>
<dbReference type="InterPro" id="IPR003439">
    <property type="entry name" value="ABC_transporter-like_ATP-bd"/>
</dbReference>
<sequence>MPQPALVLDNVTAGYGEHRVLDALSLRIGTGEFVVVIGPNGCGKSTFLKTAAALLRPVSGSVELFGRPVQKLKPSERAGLLGVVPQKVESPMAYTVGQIVMNGRSGGSLPWKVMGQNDYAVIERSMIYTDVLHLKDRYFMELSGGEQQRVILAMVLAQEPRMIMLDESISHLDINHRYEVLRILKRINHEQGMTVVLVSHDLSLSSEIADRLILIDKGRVEAEGPPSEVLSAPVLSRVYDCELRVQHDPLTGTINVTGELDGSGGMQHEPATVHVIAGGGTGIELYRRLSLHGYRVTTGPLNRMDSDAEAAGALGIEAVLEKPFSAIGDEAYREALQLALDAEMLVVGTVPFGPGNLVSLSIADEVLQAGKPVWIADGIAQRDYTEGRRALKAGEKLFGKGARAWSTLHELVQEMKAFSTGST</sequence>
<gene>
    <name evidence="7" type="ORF">ENN50_02420</name>
</gene>
<evidence type="ECO:0000256" key="2">
    <source>
        <dbReference type="ARBA" id="ARBA00022741"/>
    </source>
</evidence>
<proteinExistence type="predicted"/>
<evidence type="ECO:0000313" key="7">
    <source>
        <dbReference type="EMBL" id="HED30549.1"/>
    </source>
</evidence>
<dbReference type="PROSITE" id="PS00211">
    <property type="entry name" value="ABC_TRANSPORTER_1"/>
    <property type="match status" value="1"/>
</dbReference>
<dbReference type="AlphaFoldDB" id="A0A831WUR8"/>
<dbReference type="Gene3D" id="3.40.50.300">
    <property type="entry name" value="P-loop containing nucleotide triphosphate hydrolases"/>
    <property type="match status" value="1"/>
</dbReference>
<comment type="caution">
    <text evidence="7">The sequence shown here is derived from an EMBL/GenBank/DDBJ whole genome shotgun (WGS) entry which is preliminary data.</text>
</comment>
<dbReference type="GO" id="GO:0016887">
    <property type="term" value="F:ATP hydrolysis activity"/>
    <property type="evidence" value="ECO:0007669"/>
    <property type="project" value="InterPro"/>
</dbReference>
<keyword evidence="3 7" id="KW-0067">ATP-binding</keyword>
<dbReference type="EMBL" id="DSBW01000056">
    <property type="protein sequence ID" value="HED30549.1"/>
    <property type="molecule type" value="Genomic_DNA"/>
</dbReference>
<evidence type="ECO:0000256" key="3">
    <source>
        <dbReference type="ARBA" id="ARBA00022840"/>
    </source>
</evidence>
<keyword evidence="2" id="KW-0547">Nucleotide-binding</keyword>
<feature type="domain" description="ABC transporter" evidence="6">
    <location>
        <begin position="6"/>
        <end position="242"/>
    </location>
</feature>
<reference evidence="7" key="1">
    <citation type="journal article" date="2020" name="mSystems">
        <title>Genome- and Community-Level Interaction Insights into Carbon Utilization and Element Cycling Functions of Hydrothermarchaeota in Hydrothermal Sediment.</title>
        <authorList>
            <person name="Zhou Z."/>
            <person name="Liu Y."/>
            <person name="Xu W."/>
            <person name="Pan J."/>
            <person name="Luo Z.H."/>
            <person name="Li M."/>
        </authorList>
    </citation>
    <scope>NUCLEOTIDE SEQUENCE [LARGE SCALE GENOMIC DNA]</scope>
    <source>
        <strain evidence="7">SpSt-1181</strain>
    </source>
</reference>
<dbReference type="FunFam" id="3.40.50.300:FF:000134">
    <property type="entry name" value="Iron-enterobactin ABC transporter ATP-binding protein"/>
    <property type="match status" value="1"/>
</dbReference>
<evidence type="ECO:0000256" key="4">
    <source>
        <dbReference type="ARBA" id="ARBA00022967"/>
    </source>
</evidence>
<dbReference type="InterPro" id="IPR027417">
    <property type="entry name" value="P-loop_NTPase"/>
</dbReference>
<dbReference type="InterPro" id="IPR003593">
    <property type="entry name" value="AAA+_ATPase"/>
</dbReference>
<dbReference type="GO" id="GO:0005524">
    <property type="term" value="F:ATP binding"/>
    <property type="evidence" value="ECO:0007669"/>
    <property type="project" value="UniProtKB-KW"/>
</dbReference>
<dbReference type="InterPro" id="IPR017871">
    <property type="entry name" value="ABC_transporter-like_CS"/>
</dbReference>
<dbReference type="CDD" id="cd03214">
    <property type="entry name" value="ABC_Iron-Siderophores_B12_Hemin"/>
    <property type="match status" value="1"/>
</dbReference>
<evidence type="ECO:0000259" key="6">
    <source>
        <dbReference type="PROSITE" id="PS50893"/>
    </source>
</evidence>